<evidence type="ECO:0008006" key="9">
    <source>
        <dbReference type="Google" id="ProtNLM"/>
    </source>
</evidence>
<dbReference type="GO" id="GO:0005730">
    <property type="term" value="C:nucleolus"/>
    <property type="evidence" value="ECO:0007669"/>
    <property type="project" value="UniProtKB-SubCell"/>
</dbReference>
<feature type="compositionally biased region" description="Gly residues" evidence="6">
    <location>
        <begin position="283"/>
        <end position="310"/>
    </location>
</feature>
<reference evidence="7 8" key="1">
    <citation type="journal article" date="2024" name="Nat. Commun.">
        <title>Phylogenomics reveals the evolutionary origins of lichenization in chlorophyte algae.</title>
        <authorList>
            <person name="Puginier C."/>
            <person name="Libourel C."/>
            <person name="Otte J."/>
            <person name="Skaloud P."/>
            <person name="Haon M."/>
            <person name="Grisel S."/>
            <person name="Petersen M."/>
            <person name="Berrin J.G."/>
            <person name="Delaux P.M."/>
            <person name="Dal Grande F."/>
            <person name="Keller J."/>
        </authorList>
    </citation>
    <scope>NUCLEOTIDE SEQUENCE [LARGE SCALE GENOMIC DNA]</scope>
    <source>
        <strain evidence="7 8">SAG 2036</strain>
    </source>
</reference>
<evidence type="ECO:0000256" key="3">
    <source>
        <dbReference type="ARBA" id="ARBA00022517"/>
    </source>
</evidence>
<keyword evidence="8" id="KW-1185">Reference proteome</keyword>
<feature type="region of interest" description="Disordered" evidence="6">
    <location>
        <begin position="148"/>
        <end position="333"/>
    </location>
</feature>
<keyword evidence="4" id="KW-0175">Coiled coil</keyword>
<comment type="similarity">
    <text evidence="2">Belongs to the EBP2 family.</text>
</comment>
<comment type="subcellular location">
    <subcellularLocation>
        <location evidence="1">Nucleus</location>
        <location evidence="1">Nucleolus</location>
    </subcellularLocation>
</comment>
<dbReference type="PANTHER" id="PTHR13028">
    <property type="entry name" value="RRNA PROCESSING PROTEIN EBNA1-BINDING PROTEIN-RELATED"/>
    <property type="match status" value="1"/>
</dbReference>
<sequence length="333" mass="36969">MSSEDDYTSSLSGTESDEDLAAELAAAQLPVGSAQQADVPPQKRPHIYNTAGLLERLEDIAWVADAPWDETQTITGVDPEQVEDVDDDLTRELSFYNQALSASQQAIQKFQAADVPWLRPPDYYAEMVKSDDHMAKVKQQLLYEQNQLQAAEERRKQRDGKKFQKAVHAERIKEKAQSKKRDIENVSRMRRNRARSGYQGDFDVDAALAEDNAFDRQSKPAMRPGDRIRPDDRKVSKKRKAKDEKFGFGGPKRRGKQNDADSAANMDGFRQGRFSETPRGRGGRGGSRGGRGGGRGGRSGGFSRGGGAVRGGRDKRGKPNRPGKARRESMRSG</sequence>
<evidence type="ECO:0000256" key="1">
    <source>
        <dbReference type="ARBA" id="ARBA00004604"/>
    </source>
</evidence>
<evidence type="ECO:0000313" key="8">
    <source>
        <dbReference type="Proteomes" id="UP001465755"/>
    </source>
</evidence>
<dbReference type="GO" id="GO:0006364">
    <property type="term" value="P:rRNA processing"/>
    <property type="evidence" value="ECO:0007669"/>
    <property type="project" value="TreeGrafter"/>
</dbReference>
<feature type="compositionally biased region" description="Basic and acidic residues" evidence="6">
    <location>
        <begin position="151"/>
        <end position="187"/>
    </location>
</feature>
<accession>A0AAW1P064</accession>
<evidence type="ECO:0000256" key="6">
    <source>
        <dbReference type="SAM" id="MobiDB-lite"/>
    </source>
</evidence>
<dbReference type="PANTHER" id="PTHR13028:SF0">
    <property type="entry name" value="RRNA-PROCESSING PROTEIN EBP2-RELATED"/>
    <property type="match status" value="1"/>
</dbReference>
<comment type="caution">
    <text evidence="7">The sequence shown here is derived from an EMBL/GenBank/DDBJ whole genome shotgun (WGS) entry which is preliminary data.</text>
</comment>
<dbReference type="Proteomes" id="UP001465755">
    <property type="component" value="Unassembled WGS sequence"/>
</dbReference>
<organism evidence="7 8">
    <name type="scientific">Symbiochloris irregularis</name>
    <dbReference type="NCBI Taxonomy" id="706552"/>
    <lineage>
        <taxon>Eukaryota</taxon>
        <taxon>Viridiplantae</taxon>
        <taxon>Chlorophyta</taxon>
        <taxon>core chlorophytes</taxon>
        <taxon>Trebouxiophyceae</taxon>
        <taxon>Trebouxiales</taxon>
        <taxon>Trebouxiaceae</taxon>
        <taxon>Symbiochloris</taxon>
    </lineage>
</organism>
<proteinExistence type="inferred from homology"/>
<evidence type="ECO:0000256" key="4">
    <source>
        <dbReference type="ARBA" id="ARBA00023054"/>
    </source>
</evidence>
<evidence type="ECO:0000256" key="2">
    <source>
        <dbReference type="ARBA" id="ARBA00007336"/>
    </source>
</evidence>
<dbReference type="InterPro" id="IPR008610">
    <property type="entry name" value="Ebp2"/>
</dbReference>
<protein>
    <recommendedName>
        <fullName evidence="9">rRNA processing protein EBP2</fullName>
    </recommendedName>
</protein>
<dbReference type="GO" id="GO:0034399">
    <property type="term" value="C:nuclear periphery"/>
    <property type="evidence" value="ECO:0007669"/>
    <property type="project" value="TreeGrafter"/>
</dbReference>
<name>A0AAW1P064_9CHLO</name>
<gene>
    <name evidence="7" type="ORF">WJX73_001841</name>
</gene>
<dbReference type="EMBL" id="JALJOQ010000057">
    <property type="protein sequence ID" value="KAK9803694.1"/>
    <property type="molecule type" value="Genomic_DNA"/>
</dbReference>
<evidence type="ECO:0000256" key="5">
    <source>
        <dbReference type="ARBA" id="ARBA00023242"/>
    </source>
</evidence>
<keyword evidence="5" id="KW-0539">Nucleus</keyword>
<feature type="compositionally biased region" description="Basic residues" evidence="6">
    <location>
        <begin position="313"/>
        <end position="324"/>
    </location>
</feature>
<feature type="compositionally biased region" description="Basic and acidic residues" evidence="6">
    <location>
        <begin position="213"/>
        <end position="234"/>
    </location>
</feature>
<keyword evidence="3" id="KW-0690">Ribosome biogenesis</keyword>
<dbReference type="AlphaFoldDB" id="A0AAW1P064"/>
<dbReference type="Pfam" id="PF05890">
    <property type="entry name" value="Ebp2"/>
    <property type="match status" value="1"/>
</dbReference>
<evidence type="ECO:0000313" key="7">
    <source>
        <dbReference type="EMBL" id="KAK9803694.1"/>
    </source>
</evidence>
<dbReference type="GO" id="GO:0030687">
    <property type="term" value="C:preribosome, large subunit precursor"/>
    <property type="evidence" value="ECO:0007669"/>
    <property type="project" value="TreeGrafter"/>
</dbReference>
<dbReference type="GO" id="GO:0042273">
    <property type="term" value="P:ribosomal large subunit biogenesis"/>
    <property type="evidence" value="ECO:0007669"/>
    <property type="project" value="TreeGrafter"/>
</dbReference>